<dbReference type="EMBL" id="KJ645900">
    <property type="protein sequence ID" value="AII16968.1"/>
    <property type="molecule type" value="Genomic_DNA"/>
</dbReference>
<dbReference type="GeneID" id="20041490"/>
<dbReference type="RefSeq" id="YP_009052231.1">
    <property type="nucleotide sequence ID" value="NC_024697.1"/>
</dbReference>
<proteinExistence type="predicted"/>
<gene>
    <name evidence="1" type="ORF">AaV_156</name>
</gene>
<dbReference type="Proteomes" id="UP000028667">
    <property type="component" value="Segment"/>
</dbReference>
<dbReference type="KEGG" id="vg:20041490"/>
<sequence>MMFVETKLPKEWVYDEYPTGERLEVLLNLYNVWLEIKYIGELLHDFDEYYMCDPNTWRICPMSSNMSIEEAKGWLDAVINEELKFARNDLKESNLKESNLKKSN</sequence>
<evidence type="ECO:0000313" key="2">
    <source>
        <dbReference type="Proteomes" id="UP000028667"/>
    </source>
</evidence>
<protein>
    <submittedName>
        <fullName evidence="1">Uncharacterized protein</fullName>
    </submittedName>
</protein>
<accession>A0A076FM64</accession>
<evidence type="ECO:0000313" key="1">
    <source>
        <dbReference type="EMBL" id="AII16968.1"/>
    </source>
</evidence>
<keyword evidence="2" id="KW-1185">Reference proteome</keyword>
<organism evidence="1 2">
    <name type="scientific">Aureococcus anophagefferens virus</name>
    <dbReference type="NCBI Taxonomy" id="1474867"/>
    <lineage>
        <taxon>Viruses</taxon>
        <taxon>Varidnaviria</taxon>
        <taxon>Bamfordvirae</taxon>
        <taxon>Nucleocytoviricota</taxon>
        <taxon>Megaviricetes</taxon>
        <taxon>Imitervirales</taxon>
        <taxon>Schizomimiviridae</taxon>
        <taxon>Kratosvirus</taxon>
        <taxon>Kratosvirus quantuckense</taxon>
    </lineage>
</organism>
<reference evidence="1 2" key="1">
    <citation type="journal article" date="2014" name="Virology">
        <title>Genome of brown tide virus (AaV), the little giant of the Megaviridae, elucidates NCLDV genome expansion and host-virus coevolution.</title>
        <authorList>
            <person name="Moniruzzaman M."/>
            <person name="LeCleir G.R."/>
            <person name="Brown C.M."/>
            <person name="Gobler C.J."/>
            <person name="Bidle K.D."/>
            <person name="Wilson W.H."/>
            <person name="Wilhelm S.W."/>
        </authorList>
    </citation>
    <scope>NUCLEOTIDE SEQUENCE [LARGE SCALE GENOMIC DNA]</scope>
    <source>
        <strain evidence="1">BtV-01</strain>
    </source>
</reference>
<name>A0A076FM64_9VIRU</name>